<evidence type="ECO:0000313" key="2">
    <source>
        <dbReference type="EMBL" id="MBC3934014.1"/>
    </source>
</evidence>
<sequence>MSGLLLFGLSLLVLLLFAWAHVRRSRRLMNYAFAAMVSTSLVGWYTFIFPEGLQPIFFIGTLLTVTVISFFFYAVYTYDTVLDKVTD</sequence>
<feature type="transmembrane region" description="Helical" evidence="1">
    <location>
        <begin position="30"/>
        <end position="49"/>
    </location>
</feature>
<dbReference type="EMBL" id="JACOGG010000001">
    <property type="protein sequence ID" value="MBC3934014.1"/>
    <property type="molecule type" value="Genomic_DNA"/>
</dbReference>
<proteinExistence type="predicted"/>
<gene>
    <name evidence="2" type="ORF">H8K47_01455</name>
</gene>
<comment type="caution">
    <text evidence="2">The sequence shown here is derived from an EMBL/GenBank/DDBJ whole genome shotgun (WGS) entry which is preliminary data.</text>
</comment>
<protein>
    <submittedName>
        <fullName evidence="2">Uncharacterized protein</fullName>
    </submittedName>
</protein>
<feature type="transmembrane region" description="Helical" evidence="1">
    <location>
        <begin position="56"/>
        <end position="76"/>
    </location>
</feature>
<keyword evidence="1" id="KW-1133">Transmembrane helix</keyword>
<accession>A0A923I122</accession>
<keyword evidence="3" id="KW-1185">Reference proteome</keyword>
<organism evidence="2 3">
    <name type="scientific">Undibacterium rugosum</name>
    <dbReference type="NCBI Taxonomy" id="2762291"/>
    <lineage>
        <taxon>Bacteria</taxon>
        <taxon>Pseudomonadati</taxon>
        <taxon>Pseudomonadota</taxon>
        <taxon>Betaproteobacteria</taxon>
        <taxon>Burkholderiales</taxon>
        <taxon>Oxalobacteraceae</taxon>
        <taxon>Undibacterium</taxon>
    </lineage>
</organism>
<evidence type="ECO:0000313" key="3">
    <source>
        <dbReference type="Proteomes" id="UP000612361"/>
    </source>
</evidence>
<dbReference type="AlphaFoldDB" id="A0A923I122"/>
<evidence type="ECO:0000256" key="1">
    <source>
        <dbReference type="SAM" id="Phobius"/>
    </source>
</evidence>
<keyword evidence="1" id="KW-0472">Membrane</keyword>
<keyword evidence="1" id="KW-0812">Transmembrane</keyword>
<reference evidence="2" key="1">
    <citation type="submission" date="2020-08" db="EMBL/GenBank/DDBJ databases">
        <title>Novel species isolated from subtropical streams in China.</title>
        <authorList>
            <person name="Lu H."/>
        </authorList>
    </citation>
    <scope>NUCLEOTIDE SEQUENCE</scope>
    <source>
        <strain evidence="2">CY7W</strain>
    </source>
</reference>
<dbReference type="RefSeq" id="WP_186879639.1">
    <property type="nucleotide sequence ID" value="NZ_JACOGG010000001.1"/>
</dbReference>
<dbReference type="Proteomes" id="UP000612361">
    <property type="component" value="Unassembled WGS sequence"/>
</dbReference>
<name>A0A923I122_9BURK</name>